<dbReference type="EMBL" id="LAZR01065362">
    <property type="protein sequence ID" value="KKK55713.1"/>
    <property type="molecule type" value="Genomic_DNA"/>
</dbReference>
<reference evidence="1" key="1">
    <citation type="journal article" date="2015" name="Nature">
        <title>Complex archaea that bridge the gap between prokaryotes and eukaryotes.</title>
        <authorList>
            <person name="Spang A."/>
            <person name="Saw J.H."/>
            <person name="Jorgensen S.L."/>
            <person name="Zaremba-Niedzwiedzka K."/>
            <person name="Martijn J."/>
            <person name="Lind A.E."/>
            <person name="van Eijk R."/>
            <person name="Schleper C."/>
            <person name="Guy L."/>
            <person name="Ettema T.J."/>
        </authorList>
    </citation>
    <scope>NUCLEOTIDE SEQUENCE</scope>
</reference>
<feature type="non-terminal residue" evidence="1">
    <location>
        <position position="106"/>
    </location>
</feature>
<gene>
    <name evidence="1" type="ORF">LCGC14_3071800</name>
</gene>
<comment type="caution">
    <text evidence="1">The sequence shown here is derived from an EMBL/GenBank/DDBJ whole genome shotgun (WGS) entry which is preliminary data.</text>
</comment>
<dbReference type="AlphaFoldDB" id="A0A0F8WGH5"/>
<sequence length="106" mass="12181">MAEHEHHDADKTLIEEAHKRFKQCQDAENDQRIVSVEDLQFLNGEQWPDNIKTKRIADGRPCHTINRLPQFVRQTTNPQRANRISAQVLPVDSKADIDTAEVLQGI</sequence>
<dbReference type="Pfam" id="PF16510">
    <property type="entry name" value="P22_portal"/>
    <property type="match status" value="1"/>
</dbReference>
<protein>
    <submittedName>
        <fullName evidence="1">Uncharacterized protein</fullName>
    </submittedName>
</protein>
<organism evidence="1">
    <name type="scientific">marine sediment metagenome</name>
    <dbReference type="NCBI Taxonomy" id="412755"/>
    <lineage>
        <taxon>unclassified sequences</taxon>
        <taxon>metagenomes</taxon>
        <taxon>ecological metagenomes</taxon>
    </lineage>
</organism>
<name>A0A0F8WGH5_9ZZZZ</name>
<proteinExistence type="predicted"/>
<evidence type="ECO:0000313" key="1">
    <source>
        <dbReference type="EMBL" id="KKK55713.1"/>
    </source>
</evidence>
<accession>A0A0F8WGH5</accession>
<dbReference type="InterPro" id="IPR032427">
    <property type="entry name" value="P22_portal"/>
</dbReference>